<reference evidence="2" key="1">
    <citation type="submission" date="2007-10" db="EMBL/GenBank/DDBJ databases">
        <authorList>
            <person name="Fulton L."/>
            <person name="Clifton S."/>
            <person name="Fulton B."/>
            <person name="Xu J."/>
            <person name="Minx P."/>
            <person name="Pepin K.H."/>
            <person name="Johnson M."/>
            <person name="Thiruvilangam P."/>
            <person name="Bhonagiri V."/>
            <person name="Nash W.E."/>
            <person name="Mardis E.R."/>
            <person name="Wilson R.K."/>
        </authorList>
    </citation>
    <scope>NUCLEOTIDE SEQUENCE [LARGE SCALE GENOMIC DNA]</scope>
    <source>
        <strain evidence="2">DSM 17216</strain>
    </source>
</reference>
<keyword evidence="1" id="KW-0472">Membrane</keyword>
<keyword evidence="1" id="KW-0812">Transmembrane</keyword>
<dbReference type="Proteomes" id="UP000005819">
    <property type="component" value="Unassembled WGS sequence"/>
</dbReference>
<keyword evidence="3" id="KW-1185">Reference proteome</keyword>
<name>B0MVC9_9BACT</name>
<dbReference type="eggNOG" id="COG3170">
    <property type="taxonomic scope" value="Bacteria"/>
</dbReference>
<feature type="transmembrane region" description="Helical" evidence="1">
    <location>
        <begin position="32"/>
        <end position="49"/>
    </location>
</feature>
<accession>B0MVC9</accession>
<feature type="transmembrane region" description="Helical" evidence="1">
    <location>
        <begin position="79"/>
        <end position="101"/>
    </location>
</feature>
<evidence type="ECO:0000313" key="2">
    <source>
        <dbReference type="EMBL" id="EDS04014.1"/>
    </source>
</evidence>
<protein>
    <submittedName>
        <fullName evidence="2">Uncharacterized protein</fullName>
    </submittedName>
</protein>
<feature type="transmembrane region" description="Helical" evidence="1">
    <location>
        <begin position="55"/>
        <end position="72"/>
    </location>
</feature>
<proteinExistence type="predicted"/>
<dbReference type="AlphaFoldDB" id="B0MVC9"/>
<reference evidence="2" key="2">
    <citation type="submission" date="2013-09" db="EMBL/GenBank/DDBJ databases">
        <title>Draft genome sequence of Alistipes putredinis (DSM 17216).</title>
        <authorList>
            <person name="Sudarsanam P."/>
            <person name="Ley R."/>
            <person name="Guruge J."/>
            <person name="Turnbaugh P.J."/>
            <person name="Mahowald M."/>
            <person name="Liep D."/>
            <person name="Gordon J."/>
        </authorList>
    </citation>
    <scope>NUCLEOTIDE SEQUENCE</scope>
    <source>
        <strain evidence="2">DSM 17216</strain>
    </source>
</reference>
<keyword evidence="1" id="KW-1133">Transmembrane helix</keyword>
<dbReference type="EMBL" id="ABFK02000017">
    <property type="protein sequence ID" value="EDS04014.1"/>
    <property type="molecule type" value="Genomic_DNA"/>
</dbReference>
<evidence type="ECO:0000256" key="1">
    <source>
        <dbReference type="SAM" id="Phobius"/>
    </source>
</evidence>
<dbReference type="GeneID" id="73803997"/>
<dbReference type="HOGENOM" id="CLU_169491_0_0_10"/>
<evidence type="ECO:0000313" key="3">
    <source>
        <dbReference type="Proteomes" id="UP000005819"/>
    </source>
</evidence>
<organism evidence="2 3">
    <name type="scientific">Alistipes putredinis DSM 17216</name>
    <dbReference type="NCBI Taxonomy" id="445970"/>
    <lineage>
        <taxon>Bacteria</taxon>
        <taxon>Pseudomonadati</taxon>
        <taxon>Bacteroidota</taxon>
        <taxon>Bacteroidia</taxon>
        <taxon>Bacteroidales</taxon>
        <taxon>Rikenellaceae</taxon>
        <taxon>Alistipes</taxon>
    </lineage>
</organism>
<gene>
    <name evidence="2" type="ORF">ALIPUT_01076</name>
</gene>
<sequence length="104" mass="11126">MDNITKQNGNEVGRHQVEGQTIIINQQERRSTNGLGTAGFILALLGLIFSWVPGLGWVLWALGLIFSFVGIFRTPRGLAIAGLVISCIALIVLIILVSAIASLV</sequence>
<dbReference type="OrthoDB" id="2281496at2"/>
<dbReference type="RefSeq" id="WP_004329888.1">
    <property type="nucleotide sequence ID" value="NZ_DS499580.1"/>
</dbReference>
<comment type="caution">
    <text evidence="2">The sequence shown here is derived from an EMBL/GenBank/DDBJ whole genome shotgun (WGS) entry which is preliminary data.</text>
</comment>